<evidence type="ECO:0000313" key="2">
    <source>
        <dbReference type="EMBL" id="NYE09272.1"/>
    </source>
</evidence>
<reference evidence="3" key="2">
    <citation type="submission" date="2020-08" db="EMBL/GenBank/DDBJ databases">
        <title>The Agave Microbiome: Exploring the role of microbial communities in plant adaptations to desert environments.</title>
        <authorList>
            <person name="Partida-Martinez L.P."/>
        </authorList>
    </citation>
    <scope>NUCLEOTIDE SEQUENCE [LARGE SCALE GENOMIC DNA]</scope>
    <source>
        <strain evidence="3">AT2.8</strain>
    </source>
</reference>
<keyword evidence="1" id="KW-0472">Membrane</keyword>
<protein>
    <submittedName>
        <fullName evidence="2">Uncharacterized protein</fullName>
    </submittedName>
</protein>
<gene>
    <name evidence="2" type="ORF">F4694_006143</name>
</gene>
<reference evidence="3" key="1">
    <citation type="submission" date="2020-07" db="EMBL/GenBank/DDBJ databases">
        <authorList>
            <person name="Partida-Martinez L."/>
            <person name="Huntemann M."/>
            <person name="Clum A."/>
            <person name="Wang J."/>
            <person name="Palaniappan K."/>
            <person name="Ritter S."/>
            <person name="Chen I.-M."/>
            <person name="Stamatis D."/>
            <person name="Reddy T."/>
            <person name="O'Malley R."/>
            <person name="Daum C."/>
            <person name="Shapiro N."/>
            <person name="Ivanova N."/>
            <person name="Kyrpides N."/>
            <person name="Woyke T."/>
        </authorList>
    </citation>
    <scope>NUCLEOTIDE SEQUENCE [LARGE SCALE GENOMIC DNA]</scope>
    <source>
        <strain evidence="3">AT2.8</strain>
    </source>
</reference>
<proteinExistence type="predicted"/>
<accession>A0A852TKI2</accession>
<sequence length="147" mass="16489">MEYQIMLYGGMAGTIITLIISIILYIKMGIAQVVEDLTGISLRKRLHKKKKVQEESNEQRLTKEIMLKKQYAGEAAASQETELMSSEVEETALLGDGYIEETSLLTADLEETTVLSADIEETSLLVEEEDFFKKEVDVIVVHSTTII</sequence>
<feature type="transmembrane region" description="Helical" evidence="1">
    <location>
        <begin position="6"/>
        <end position="26"/>
    </location>
</feature>
<dbReference type="EMBL" id="JACCBX010000020">
    <property type="protein sequence ID" value="NYE09272.1"/>
    <property type="molecule type" value="Genomic_DNA"/>
</dbReference>
<comment type="caution">
    <text evidence="2">The sequence shown here is derived from an EMBL/GenBank/DDBJ whole genome shotgun (WGS) entry which is preliminary data.</text>
</comment>
<evidence type="ECO:0000313" key="3">
    <source>
        <dbReference type="Proteomes" id="UP000548423"/>
    </source>
</evidence>
<keyword evidence="1" id="KW-0812">Transmembrane</keyword>
<dbReference type="Proteomes" id="UP000548423">
    <property type="component" value="Unassembled WGS sequence"/>
</dbReference>
<name>A0A852TKI2_9BACI</name>
<organism evidence="2 3">
    <name type="scientific">Neobacillus niacini</name>
    <dbReference type="NCBI Taxonomy" id="86668"/>
    <lineage>
        <taxon>Bacteria</taxon>
        <taxon>Bacillati</taxon>
        <taxon>Bacillota</taxon>
        <taxon>Bacilli</taxon>
        <taxon>Bacillales</taxon>
        <taxon>Bacillaceae</taxon>
        <taxon>Neobacillus</taxon>
    </lineage>
</organism>
<evidence type="ECO:0000256" key="1">
    <source>
        <dbReference type="SAM" id="Phobius"/>
    </source>
</evidence>
<keyword evidence="1" id="KW-1133">Transmembrane helix</keyword>
<dbReference type="AlphaFoldDB" id="A0A852TKI2"/>